<sequence length="151" mass="17580">MTVGIFIGLLSQFSVGRWLLLKFLSFFSVGWFRNQGPSDEEVRSASFKKWFVGHGFSDRSLASQENKNPDMEIVTRVMGPEIGYYNSTSVCTYCSEPTRQSSKGRSLYLAQLISKKGYKKMELLLMLFRRMLFLINRYILSEKINLWLNYL</sequence>
<dbReference type="EMBL" id="PDCK01000042">
    <property type="protein sequence ID" value="PRQ38541.1"/>
    <property type="molecule type" value="Genomic_DNA"/>
</dbReference>
<dbReference type="GO" id="GO:0005886">
    <property type="term" value="C:plasma membrane"/>
    <property type="evidence" value="ECO:0007669"/>
    <property type="project" value="TreeGrafter"/>
</dbReference>
<comment type="caution">
    <text evidence="2">The sequence shown here is derived from an EMBL/GenBank/DDBJ whole genome shotgun (WGS) entry which is preliminary data.</text>
</comment>
<protein>
    <submittedName>
        <fullName evidence="2">Uncharacterized protein</fullName>
    </submittedName>
</protein>
<keyword evidence="1" id="KW-0732">Signal</keyword>
<dbReference type="Gramene" id="PRQ38541">
    <property type="protein sequence ID" value="PRQ38541"/>
    <property type="gene ID" value="RchiOBHm_Chr4g0415101"/>
</dbReference>
<accession>A0A2P6QWK5</accession>
<keyword evidence="3" id="KW-1185">Reference proteome</keyword>
<dbReference type="PANTHER" id="PTHR12286">
    <property type="entry name" value="SACCHAROPINE DEHYDROGENASE-LIKE OXIDOREDUCTASE"/>
    <property type="match status" value="1"/>
</dbReference>
<organism evidence="2 3">
    <name type="scientific">Rosa chinensis</name>
    <name type="common">China rose</name>
    <dbReference type="NCBI Taxonomy" id="74649"/>
    <lineage>
        <taxon>Eukaryota</taxon>
        <taxon>Viridiplantae</taxon>
        <taxon>Streptophyta</taxon>
        <taxon>Embryophyta</taxon>
        <taxon>Tracheophyta</taxon>
        <taxon>Spermatophyta</taxon>
        <taxon>Magnoliopsida</taxon>
        <taxon>eudicotyledons</taxon>
        <taxon>Gunneridae</taxon>
        <taxon>Pentapetalae</taxon>
        <taxon>rosids</taxon>
        <taxon>fabids</taxon>
        <taxon>Rosales</taxon>
        <taxon>Rosaceae</taxon>
        <taxon>Rosoideae</taxon>
        <taxon>Rosoideae incertae sedis</taxon>
        <taxon>Rosa</taxon>
    </lineage>
</organism>
<dbReference type="Proteomes" id="UP000238479">
    <property type="component" value="Chromosome 4"/>
</dbReference>
<feature type="chain" id="PRO_5015198811" evidence="1">
    <location>
        <begin position="17"/>
        <end position="151"/>
    </location>
</feature>
<proteinExistence type="predicted"/>
<dbReference type="GO" id="GO:0005811">
    <property type="term" value="C:lipid droplet"/>
    <property type="evidence" value="ECO:0007669"/>
    <property type="project" value="TreeGrafter"/>
</dbReference>
<dbReference type="GO" id="GO:0005739">
    <property type="term" value="C:mitochondrion"/>
    <property type="evidence" value="ECO:0007669"/>
    <property type="project" value="TreeGrafter"/>
</dbReference>
<reference evidence="2 3" key="1">
    <citation type="journal article" date="2018" name="Nat. Genet.">
        <title>The Rosa genome provides new insights in the design of modern roses.</title>
        <authorList>
            <person name="Bendahmane M."/>
        </authorList>
    </citation>
    <scope>NUCLEOTIDE SEQUENCE [LARGE SCALE GENOMIC DNA]</scope>
    <source>
        <strain evidence="3">cv. Old Blush</strain>
    </source>
</reference>
<dbReference type="AlphaFoldDB" id="A0A2P6QWK5"/>
<evidence type="ECO:0000313" key="2">
    <source>
        <dbReference type="EMBL" id="PRQ38541.1"/>
    </source>
</evidence>
<gene>
    <name evidence="2" type="ORF">RchiOBHm_Chr4g0415101</name>
</gene>
<feature type="signal peptide" evidence="1">
    <location>
        <begin position="1"/>
        <end position="16"/>
    </location>
</feature>
<evidence type="ECO:0000313" key="3">
    <source>
        <dbReference type="Proteomes" id="UP000238479"/>
    </source>
</evidence>
<name>A0A2P6QWK5_ROSCH</name>
<evidence type="ECO:0000256" key="1">
    <source>
        <dbReference type="SAM" id="SignalP"/>
    </source>
</evidence>
<dbReference type="GO" id="GO:0009247">
    <property type="term" value="P:glycolipid biosynthetic process"/>
    <property type="evidence" value="ECO:0007669"/>
    <property type="project" value="TreeGrafter"/>
</dbReference>
<dbReference type="InterPro" id="IPR051276">
    <property type="entry name" value="Saccharopine_DH-like_oxidrdct"/>
</dbReference>
<dbReference type="PANTHER" id="PTHR12286:SF5">
    <property type="entry name" value="SACCHAROPINE DEHYDROGENASE-LIKE OXIDOREDUCTASE"/>
    <property type="match status" value="1"/>
</dbReference>